<evidence type="ECO:0000259" key="8">
    <source>
        <dbReference type="Pfam" id="PF01765"/>
    </source>
</evidence>
<dbReference type="CDD" id="cd00520">
    <property type="entry name" value="RRF"/>
    <property type="match status" value="1"/>
</dbReference>
<sequence length="185" mass="20514">MINEIKTDAEKRMKKSIESLGVAFAKIRTGRAHPSILDSVTVDYYGSTTPLSQVANVGVEDARTLSIQPWERNMVGAIEKAIMASDLGLNPSSNGNTIRVPMPALTEETRKNYIRQARAEAEGGKVAIRNIRRDANGSIKDLLKEKEISEDDERRAEDAIQKLTDKYVAEVDALLATKERDLMQV</sequence>
<keyword evidence="3 6" id="KW-0963">Cytoplasm</keyword>
<dbReference type="FunFam" id="1.10.132.20:FF:000001">
    <property type="entry name" value="Ribosome-recycling factor"/>
    <property type="match status" value="1"/>
</dbReference>
<protein>
    <recommendedName>
        <fullName evidence="6">Ribosome-recycling factor</fullName>
        <shortName evidence="6">RRF</shortName>
    </recommendedName>
    <alternativeName>
        <fullName evidence="6">Ribosome-releasing factor</fullName>
    </alternativeName>
</protein>
<evidence type="ECO:0000313" key="10">
    <source>
        <dbReference type="Proteomes" id="UP000191418"/>
    </source>
</evidence>
<evidence type="ECO:0000313" key="9">
    <source>
        <dbReference type="EMBL" id="OPX54644.1"/>
    </source>
</evidence>
<dbReference type="GO" id="GO:0043023">
    <property type="term" value="F:ribosomal large subunit binding"/>
    <property type="evidence" value="ECO:0007669"/>
    <property type="project" value="TreeGrafter"/>
</dbReference>
<dbReference type="PANTHER" id="PTHR20982:SF3">
    <property type="entry name" value="MITOCHONDRIAL RIBOSOME RECYCLING FACTOR PSEUDO 1"/>
    <property type="match status" value="1"/>
</dbReference>
<feature type="domain" description="Ribosome recycling factor" evidence="8">
    <location>
        <begin position="23"/>
        <end position="183"/>
    </location>
</feature>
<dbReference type="Pfam" id="PF01765">
    <property type="entry name" value="RRF"/>
    <property type="match status" value="1"/>
</dbReference>
<accession>A0A1T4RTR6</accession>
<dbReference type="SUPFAM" id="SSF55194">
    <property type="entry name" value="Ribosome recycling factor, RRF"/>
    <property type="match status" value="1"/>
</dbReference>
<comment type="caution">
    <text evidence="9">The sequence shown here is derived from an EMBL/GenBank/DDBJ whole genome shotgun (WGS) entry which is preliminary data.</text>
</comment>
<dbReference type="Gene3D" id="1.10.132.20">
    <property type="entry name" value="Ribosome-recycling factor"/>
    <property type="match status" value="1"/>
</dbReference>
<dbReference type="STRING" id="64969.SAMN02745127_02557"/>
<proteinExistence type="inferred from homology"/>
<evidence type="ECO:0000256" key="1">
    <source>
        <dbReference type="ARBA" id="ARBA00004496"/>
    </source>
</evidence>
<dbReference type="EMBL" id="MTSM01000021">
    <property type="protein sequence ID" value="OPX54644.1"/>
    <property type="molecule type" value="Genomic_DNA"/>
</dbReference>
<gene>
    <name evidence="6" type="primary">frr</name>
    <name evidence="9" type="ORF">BTE48_13305</name>
</gene>
<evidence type="ECO:0000256" key="6">
    <source>
        <dbReference type="HAMAP-Rule" id="MF_00040"/>
    </source>
</evidence>
<dbReference type="OrthoDB" id="9804006at2"/>
<keyword evidence="4 6" id="KW-0648">Protein biosynthesis</keyword>
<comment type="similarity">
    <text evidence="2 6">Belongs to the RRF family.</text>
</comment>
<dbReference type="AlphaFoldDB" id="A0A1T4RTR6"/>
<dbReference type="PANTHER" id="PTHR20982">
    <property type="entry name" value="RIBOSOME RECYCLING FACTOR"/>
    <property type="match status" value="1"/>
</dbReference>
<dbReference type="GO" id="GO:0005829">
    <property type="term" value="C:cytosol"/>
    <property type="evidence" value="ECO:0007669"/>
    <property type="project" value="GOC"/>
</dbReference>
<evidence type="ECO:0000256" key="4">
    <source>
        <dbReference type="ARBA" id="ARBA00022917"/>
    </source>
</evidence>
<keyword evidence="10" id="KW-1185">Reference proteome</keyword>
<evidence type="ECO:0000256" key="3">
    <source>
        <dbReference type="ARBA" id="ARBA00022490"/>
    </source>
</evidence>
<dbReference type="FunFam" id="3.30.1360.40:FF:000001">
    <property type="entry name" value="Ribosome-recycling factor"/>
    <property type="match status" value="1"/>
</dbReference>
<keyword evidence="7" id="KW-0175">Coiled coil</keyword>
<dbReference type="HAMAP" id="MF_00040">
    <property type="entry name" value="RRF"/>
    <property type="match status" value="1"/>
</dbReference>
<dbReference type="RefSeq" id="WP_078746098.1">
    <property type="nucleotide sequence ID" value="NZ_FUXG01000020.1"/>
</dbReference>
<dbReference type="InterPro" id="IPR002661">
    <property type="entry name" value="Ribosome_recyc_fac"/>
</dbReference>
<dbReference type="GO" id="GO:0002184">
    <property type="term" value="P:cytoplasmic translational termination"/>
    <property type="evidence" value="ECO:0007669"/>
    <property type="project" value="TreeGrafter"/>
</dbReference>
<dbReference type="InterPro" id="IPR036191">
    <property type="entry name" value="RRF_sf"/>
</dbReference>
<evidence type="ECO:0000256" key="7">
    <source>
        <dbReference type="SAM" id="Coils"/>
    </source>
</evidence>
<dbReference type="Proteomes" id="UP000191418">
    <property type="component" value="Unassembled WGS sequence"/>
</dbReference>
<dbReference type="InterPro" id="IPR023584">
    <property type="entry name" value="Ribosome_recyc_fac_dom"/>
</dbReference>
<comment type="function">
    <text evidence="5 6">Responsible for the release of ribosomes from messenger RNA at the termination of protein biosynthesis. May increase the efficiency of translation by recycling ribosomes from one round of translation to another.</text>
</comment>
<evidence type="ECO:0000256" key="5">
    <source>
        <dbReference type="ARBA" id="ARBA00025050"/>
    </source>
</evidence>
<organism evidence="9 10">
    <name type="scientific">Oceanospirillum multiglobuliferum</name>
    <dbReference type="NCBI Taxonomy" id="64969"/>
    <lineage>
        <taxon>Bacteria</taxon>
        <taxon>Pseudomonadati</taxon>
        <taxon>Pseudomonadota</taxon>
        <taxon>Gammaproteobacteria</taxon>
        <taxon>Oceanospirillales</taxon>
        <taxon>Oceanospirillaceae</taxon>
        <taxon>Oceanospirillum</taxon>
    </lineage>
</organism>
<feature type="coiled-coil region" evidence="7">
    <location>
        <begin position="139"/>
        <end position="166"/>
    </location>
</feature>
<evidence type="ECO:0000256" key="2">
    <source>
        <dbReference type="ARBA" id="ARBA00005912"/>
    </source>
</evidence>
<reference evidence="9 10" key="1">
    <citation type="submission" date="2017-01" db="EMBL/GenBank/DDBJ databases">
        <title>Genome Sequencing of a Marine Spirillum, Oceanospirillum multiglobuliferum ATCC 33336, from Japan.</title>
        <authorList>
            <person name="Carney J.G."/>
            <person name="Trachtenberg A.M."/>
            <person name="Rheaume B.A."/>
            <person name="Linnane J.D."/>
            <person name="Pitts N.L."/>
            <person name="Mykles D.L."/>
            <person name="Maclea K.S."/>
        </authorList>
    </citation>
    <scope>NUCLEOTIDE SEQUENCE [LARGE SCALE GENOMIC DNA]</scope>
    <source>
        <strain evidence="9 10">ATCC 33336</strain>
    </source>
</reference>
<comment type="subcellular location">
    <subcellularLocation>
        <location evidence="1 6">Cytoplasm</location>
    </subcellularLocation>
</comment>
<dbReference type="NCBIfam" id="TIGR00496">
    <property type="entry name" value="frr"/>
    <property type="match status" value="1"/>
</dbReference>
<name>A0A1T4RTR6_9GAMM</name>
<dbReference type="Gene3D" id="3.30.1360.40">
    <property type="match status" value="1"/>
</dbReference>